<feature type="compositionally biased region" description="Basic and acidic residues" evidence="1">
    <location>
        <begin position="41"/>
        <end position="56"/>
    </location>
</feature>
<feature type="transmembrane region" description="Helical" evidence="2">
    <location>
        <begin position="12"/>
        <end position="32"/>
    </location>
</feature>
<name>A0ABV9Q781_9BACL</name>
<keyword evidence="2" id="KW-0472">Membrane</keyword>
<keyword evidence="4" id="KW-1185">Reference proteome</keyword>
<organism evidence="3 4">
    <name type="scientific">Effusibacillus consociatus</name>
    <dbReference type="NCBI Taxonomy" id="1117041"/>
    <lineage>
        <taxon>Bacteria</taxon>
        <taxon>Bacillati</taxon>
        <taxon>Bacillota</taxon>
        <taxon>Bacilli</taxon>
        <taxon>Bacillales</taxon>
        <taxon>Alicyclobacillaceae</taxon>
        <taxon>Effusibacillus</taxon>
    </lineage>
</organism>
<reference evidence="4" key="1">
    <citation type="journal article" date="2019" name="Int. J. Syst. Evol. Microbiol.">
        <title>The Global Catalogue of Microorganisms (GCM) 10K type strain sequencing project: providing services to taxonomists for standard genome sequencing and annotation.</title>
        <authorList>
            <consortium name="The Broad Institute Genomics Platform"/>
            <consortium name="The Broad Institute Genome Sequencing Center for Infectious Disease"/>
            <person name="Wu L."/>
            <person name="Ma J."/>
        </authorList>
    </citation>
    <scope>NUCLEOTIDE SEQUENCE [LARGE SCALE GENOMIC DNA]</scope>
    <source>
        <strain evidence="4">WYCCWR 12678</strain>
    </source>
</reference>
<keyword evidence="2" id="KW-0812">Transmembrane</keyword>
<protein>
    <submittedName>
        <fullName evidence="3">Uncharacterized protein</fullName>
    </submittedName>
</protein>
<sequence length="56" mass="6004">MPERKVIGLDPNIMALFLLASTVGVGLTIIAIQESMSEGTDQDHSSSKNDQTEKEG</sequence>
<dbReference type="EMBL" id="JBHSHC010000142">
    <property type="protein sequence ID" value="MFC4769673.1"/>
    <property type="molecule type" value="Genomic_DNA"/>
</dbReference>
<evidence type="ECO:0000313" key="3">
    <source>
        <dbReference type="EMBL" id="MFC4769673.1"/>
    </source>
</evidence>
<evidence type="ECO:0000256" key="1">
    <source>
        <dbReference type="SAM" id="MobiDB-lite"/>
    </source>
</evidence>
<feature type="region of interest" description="Disordered" evidence="1">
    <location>
        <begin position="34"/>
        <end position="56"/>
    </location>
</feature>
<comment type="caution">
    <text evidence="3">The sequence shown here is derived from an EMBL/GenBank/DDBJ whole genome shotgun (WGS) entry which is preliminary data.</text>
</comment>
<evidence type="ECO:0000313" key="4">
    <source>
        <dbReference type="Proteomes" id="UP001596002"/>
    </source>
</evidence>
<accession>A0ABV9Q781</accession>
<keyword evidence="2" id="KW-1133">Transmembrane helix</keyword>
<dbReference type="Proteomes" id="UP001596002">
    <property type="component" value="Unassembled WGS sequence"/>
</dbReference>
<gene>
    <name evidence="3" type="ORF">ACFO8Q_20385</name>
</gene>
<evidence type="ECO:0000256" key="2">
    <source>
        <dbReference type="SAM" id="Phobius"/>
    </source>
</evidence>
<proteinExistence type="predicted"/>